<dbReference type="SUPFAM" id="SSF53850">
    <property type="entry name" value="Periplasmic binding protein-like II"/>
    <property type="match status" value="1"/>
</dbReference>
<evidence type="ECO:0000256" key="4">
    <source>
        <dbReference type="ARBA" id="ARBA00023163"/>
    </source>
</evidence>
<dbReference type="EMBL" id="FQZK01000001">
    <property type="protein sequence ID" value="SHI46056.1"/>
    <property type="molecule type" value="Genomic_DNA"/>
</dbReference>
<dbReference type="OrthoDB" id="3636008at2"/>
<dbReference type="STRING" id="758803.SAMN05421803_101286"/>
<dbReference type="PANTHER" id="PTHR30346:SF29">
    <property type="entry name" value="LYSR SUBSTRATE-BINDING"/>
    <property type="match status" value="1"/>
</dbReference>
<dbReference type="Pfam" id="PF03466">
    <property type="entry name" value="LysR_substrate"/>
    <property type="match status" value="1"/>
</dbReference>
<keyword evidence="2" id="KW-0805">Transcription regulation</keyword>
<keyword evidence="4" id="KW-0804">Transcription</keyword>
<organism evidence="6 7">
    <name type="scientific">Nocardiopsis flavescens</name>
    <dbReference type="NCBI Taxonomy" id="758803"/>
    <lineage>
        <taxon>Bacteria</taxon>
        <taxon>Bacillati</taxon>
        <taxon>Actinomycetota</taxon>
        <taxon>Actinomycetes</taxon>
        <taxon>Streptosporangiales</taxon>
        <taxon>Nocardiopsidaceae</taxon>
        <taxon>Nocardiopsis</taxon>
    </lineage>
</organism>
<dbReference type="PROSITE" id="PS50931">
    <property type="entry name" value="HTH_LYSR"/>
    <property type="match status" value="1"/>
</dbReference>
<protein>
    <submittedName>
        <fullName evidence="6">DNA-binding transcriptional regulator, LysR family</fullName>
    </submittedName>
</protein>
<dbReference type="Gene3D" id="3.40.190.10">
    <property type="entry name" value="Periplasmic binding protein-like II"/>
    <property type="match status" value="2"/>
</dbReference>
<evidence type="ECO:0000256" key="1">
    <source>
        <dbReference type="ARBA" id="ARBA00009437"/>
    </source>
</evidence>
<evidence type="ECO:0000256" key="2">
    <source>
        <dbReference type="ARBA" id="ARBA00023015"/>
    </source>
</evidence>
<dbReference type="InterPro" id="IPR005119">
    <property type="entry name" value="LysR_subst-bd"/>
</dbReference>
<proteinExistence type="inferred from homology"/>
<dbReference type="GO" id="GO:0032993">
    <property type="term" value="C:protein-DNA complex"/>
    <property type="evidence" value="ECO:0007669"/>
    <property type="project" value="TreeGrafter"/>
</dbReference>
<dbReference type="AlphaFoldDB" id="A0A1M6BBJ0"/>
<name>A0A1M6BBJ0_9ACTN</name>
<evidence type="ECO:0000313" key="7">
    <source>
        <dbReference type="Proteomes" id="UP000184452"/>
    </source>
</evidence>
<dbReference type="InterPro" id="IPR036390">
    <property type="entry name" value="WH_DNA-bd_sf"/>
</dbReference>
<keyword evidence="7" id="KW-1185">Reference proteome</keyword>
<dbReference type="GO" id="GO:0003677">
    <property type="term" value="F:DNA binding"/>
    <property type="evidence" value="ECO:0007669"/>
    <property type="project" value="UniProtKB-KW"/>
</dbReference>
<dbReference type="GO" id="GO:0003700">
    <property type="term" value="F:DNA-binding transcription factor activity"/>
    <property type="evidence" value="ECO:0007669"/>
    <property type="project" value="InterPro"/>
</dbReference>
<evidence type="ECO:0000259" key="5">
    <source>
        <dbReference type="PROSITE" id="PS50931"/>
    </source>
</evidence>
<feature type="domain" description="HTH lysR-type" evidence="5">
    <location>
        <begin position="5"/>
        <end position="62"/>
    </location>
</feature>
<dbReference type="CDD" id="cd08423">
    <property type="entry name" value="PBP2_LTTR_like_6"/>
    <property type="match status" value="1"/>
</dbReference>
<dbReference type="Gene3D" id="1.10.10.10">
    <property type="entry name" value="Winged helix-like DNA-binding domain superfamily/Winged helix DNA-binding domain"/>
    <property type="match status" value="1"/>
</dbReference>
<dbReference type="SUPFAM" id="SSF46785">
    <property type="entry name" value="Winged helix' DNA-binding domain"/>
    <property type="match status" value="1"/>
</dbReference>
<gene>
    <name evidence="6" type="ORF">SAMN05421803_101286</name>
</gene>
<accession>A0A1M6BBJ0</accession>
<dbReference type="InterPro" id="IPR000847">
    <property type="entry name" value="LysR_HTH_N"/>
</dbReference>
<keyword evidence="3 6" id="KW-0238">DNA-binding</keyword>
<dbReference type="Pfam" id="PF00126">
    <property type="entry name" value="HTH_1"/>
    <property type="match status" value="1"/>
</dbReference>
<dbReference type="InterPro" id="IPR036388">
    <property type="entry name" value="WH-like_DNA-bd_sf"/>
</dbReference>
<evidence type="ECO:0000256" key="3">
    <source>
        <dbReference type="ARBA" id="ARBA00023125"/>
    </source>
</evidence>
<reference evidence="6 7" key="1">
    <citation type="submission" date="2016-11" db="EMBL/GenBank/DDBJ databases">
        <authorList>
            <person name="Jaros S."/>
            <person name="Januszkiewicz K."/>
            <person name="Wedrychowicz H."/>
        </authorList>
    </citation>
    <scope>NUCLEOTIDE SEQUENCE [LARGE SCALE GENOMIC DNA]</scope>
    <source>
        <strain evidence="6 7">CGMCC 4.5723</strain>
    </source>
</reference>
<dbReference type="RefSeq" id="WP_073374092.1">
    <property type="nucleotide sequence ID" value="NZ_FQZK01000001.1"/>
</dbReference>
<dbReference type="Proteomes" id="UP000184452">
    <property type="component" value="Unassembled WGS sequence"/>
</dbReference>
<evidence type="ECO:0000313" key="6">
    <source>
        <dbReference type="EMBL" id="SHI46056.1"/>
    </source>
</evidence>
<dbReference type="PANTHER" id="PTHR30346">
    <property type="entry name" value="TRANSCRIPTIONAL DUAL REGULATOR HCAR-RELATED"/>
    <property type="match status" value="1"/>
</dbReference>
<comment type="similarity">
    <text evidence="1">Belongs to the LysR transcriptional regulatory family.</text>
</comment>
<sequence length="308" mass="32701">MDYMIDLRRLRVLRAVAHYGTVTAAAHALHMTTSAASQQVRLLSAELGIPLLEPRGRGVRLTPAAHGLLTHADDITARWEQAEIQIRGLGTEPAGLLRIACFPVVLSRLLAPMAAELTAAHPRLDVRLTEAEPGHALDLLFQGEVELAVIEASPGVPPPTDTRFDQTPLLDDVLDLVVPTGHPLAAHTEIPLARAADQTWVLPPPDTTCRAHTLSACGAAGFTPHGPHQAREWTAVAALVAHGLGIALIPRLADLPALPIVRIPLQGTPAPARKILTCTRQGSRTHPAVTAALACLTRLADAVTTPRT</sequence>